<evidence type="ECO:0000259" key="7">
    <source>
        <dbReference type="PROSITE" id="PS50178"/>
    </source>
</evidence>
<feature type="compositionally biased region" description="Basic and acidic residues" evidence="6">
    <location>
        <begin position="5444"/>
        <end position="5481"/>
    </location>
</feature>
<dbReference type="GO" id="GO:0000285">
    <property type="term" value="F:1-phosphatidylinositol-3-phosphate 5-kinase activity"/>
    <property type="evidence" value="ECO:0007669"/>
    <property type="project" value="TreeGrafter"/>
</dbReference>
<feature type="region of interest" description="Disordered" evidence="6">
    <location>
        <begin position="699"/>
        <end position="725"/>
    </location>
</feature>
<feature type="region of interest" description="Disordered" evidence="6">
    <location>
        <begin position="4855"/>
        <end position="4889"/>
    </location>
</feature>
<feature type="compositionally biased region" description="Pro residues" evidence="6">
    <location>
        <begin position="94"/>
        <end position="110"/>
    </location>
</feature>
<comment type="caution">
    <text evidence="9">The sequence shown here is derived from an EMBL/GenBank/DDBJ whole genome shotgun (WGS) entry which is preliminary data.</text>
</comment>
<dbReference type="SUPFAM" id="SSF57903">
    <property type="entry name" value="FYVE/PHD zinc finger"/>
    <property type="match status" value="1"/>
</dbReference>
<feature type="region of interest" description="Disordered" evidence="6">
    <location>
        <begin position="343"/>
        <end position="363"/>
    </location>
</feature>
<feature type="compositionally biased region" description="Basic and acidic residues" evidence="6">
    <location>
        <begin position="1485"/>
        <end position="1505"/>
    </location>
</feature>
<feature type="region of interest" description="Disordered" evidence="6">
    <location>
        <begin position="1842"/>
        <end position="2038"/>
    </location>
</feature>
<dbReference type="InterPro" id="IPR027484">
    <property type="entry name" value="PInositol-4-P-5-kinase_N"/>
</dbReference>
<keyword evidence="5" id="KW-0067">ATP-binding</keyword>
<feature type="region of interest" description="Disordered" evidence="6">
    <location>
        <begin position="543"/>
        <end position="579"/>
    </location>
</feature>
<feature type="region of interest" description="Disordered" evidence="6">
    <location>
        <begin position="1811"/>
        <end position="1830"/>
    </location>
</feature>
<feature type="region of interest" description="Disordered" evidence="6">
    <location>
        <begin position="999"/>
        <end position="1033"/>
    </location>
</feature>
<evidence type="ECO:0000256" key="2">
    <source>
        <dbReference type="ARBA" id="ARBA00022771"/>
    </source>
</evidence>
<feature type="region of interest" description="Disordered" evidence="6">
    <location>
        <begin position="3938"/>
        <end position="4021"/>
    </location>
</feature>
<dbReference type="PROSITE" id="PS51455">
    <property type="entry name" value="PIPK"/>
    <property type="match status" value="1"/>
</dbReference>
<feature type="domain" description="PIPK" evidence="8">
    <location>
        <begin position="5462"/>
        <end position="5780"/>
    </location>
</feature>
<dbReference type="Gene3D" id="3.30.800.10">
    <property type="entry name" value="Phosphatidylinositol Phosphate Kinase II Beta"/>
    <property type="match status" value="1"/>
</dbReference>
<dbReference type="GO" id="GO:0010008">
    <property type="term" value="C:endosome membrane"/>
    <property type="evidence" value="ECO:0007669"/>
    <property type="project" value="TreeGrafter"/>
</dbReference>
<dbReference type="InterPro" id="IPR027483">
    <property type="entry name" value="PInositol-4-P-4/5-kinase_C_sf"/>
</dbReference>
<reference evidence="9 10" key="1">
    <citation type="submission" date="2017-09" db="EMBL/GenBank/DDBJ databases">
        <title>Genome sequencing of Besnoitia besnoiti strain Bb-Ger1.</title>
        <authorList>
            <person name="Schares G."/>
            <person name="Venepally P."/>
            <person name="Lorenzi H.A."/>
        </authorList>
    </citation>
    <scope>NUCLEOTIDE SEQUENCE [LARGE SCALE GENOMIC DNA]</scope>
    <source>
        <strain evidence="9 10">Bb-Ger1</strain>
    </source>
</reference>
<feature type="region of interest" description="Disordered" evidence="6">
    <location>
        <begin position="3849"/>
        <end position="3900"/>
    </location>
</feature>
<feature type="compositionally biased region" description="Pro residues" evidence="6">
    <location>
        <begin position="4001"/>
        <end position="4015"/>
    </location>
</feature>
<dbReference type="PANTHER" id="PTHR45748">
    <property type="entry name" value="1-PHOSPHATIDYLINOSITOL 3-PHOSPHATE 5-KINASE-RELATED"/>
    <property type="match status" value="1"/>
</dbReference>
<gene>
    <name evidence="9" type="ORF">BESB_077500</name>
</gene>
<dbReference type="KEGG" id="bbes:BESB_077500"/>
<feature type="compositionally biased region" description="Acidic residues" evidence="6">
    <location>
        <begin position="5512"/>
        <end position="5523"/>
    </location>
</feature>
<feature type="compositionally biased region" description="Low complexity" evidence="6">
    <location>
        <begin position="3989"/>
        <end position="4000"/>
    </location>
</feature>
<feature type="compositionally biased region" description="Basic and acidic residues" evidence="6">
    <location>
        <begin position="5493"/>
        <end position="5506"/>
    </location>
</feature>
<feature type="region of interest" description="Disordered" evidence="6">
    <location>
        <begin position="1649"/>
        <end position="1720"/>
    </location>
</feature>
<feature type="compositionally biased region" description="Basic and acidic residues" evidence="6">
    <location>
        <begin position="3794"/>
        <end position="3804"/>
    </location>
</feature>
<feature type="region of interest" description="Disordered" evidence="6">
    <location>
        <begin position="3039"/>
        <end position="3112"/>
    </location>
</feature>
<organism evidence="9 10">
    <name type="scientific">Besnoitia besnoiti</name>
    <name type="common">Apicomplexan protozoan</name>
    <dbReference type="NCBI Taxonomy" id="94643"/>
    <lineage>
        <taxon>Eukaryota</taxon>
        <taxon>Sar</taxon>
        <taxon>Alveolata</taxon>
        <taxon>Apicomplexa</taxon>
        <taxon>Conoidasida</taxon>
        <taxon>Coccidia</taxon>
        <taxon>Eucoccidiorida</taxon>
        <taxon>Eimeriorina</taxon>
        <taxon>Sarcocystidae</taxon>
        <taxon>Besnoitia</taxon>
    </lineage>
</organism>
<dbReference type="InterPro" id="IPR017455">
    <property type="entry name" value="Znf_FYVE-rel"/>
</dbReference>
<dbReference type="PROSITE" id="PS50178">
    <property type="entry name" value="ZF_FYVE"/>
    <property type="match status" value="1"/>
</dbReference>
<feature type="region of interest" description="Disordered" evidence="6">
    <location>
        <begin position="2522"/>
        <end position="2549"/>
    </location>
</feature>
<feature type="compositionally biased region" description="Basic and acidic residues" evidence="6">
    <location>
        <begin position="4941"/>
        <end position="4950"/>
    </location>
</feature>
<evidence type="ECO:0000256" key="5">
    <source>
        <dbReference type="PROSITE-ProRule" id="PRU00781"/>
    </source>
</evidence>
<feature type="region of interest" description="Disordered" evidence="6">
    <location>
        <begin position="4155"/>
        <end position="4243"/>
    </location>
</feature>
<dbReference type="InterPro" id="IPR000306">
    <property type="entry name" value="Znf_FYVE"/>
</dbReference>
<dbReference type="SMART" id="SM00064">
    <property type="entry name" value="FYVE"/>
    <property type="match status" value="1"/>
</dbReference>
<evidence type="ECO:0000256" key="1">
    <source>
        <dbReference type="ARBA" id="ARBA00022723"/>
    </source>
</evidence>
<feature type="compositionally biased region" description="Low complexity" evidence="6">
    <location>
        <begin position="4200"/>
        <end position="4214"/>
    </location>
</feature>
<feature type="compositionally biased region" description="Basic and acidic residues" evidence="6">
    <location>
        <begin position="286"/>
        <end position="295"/>
    </location>
</feature>
<evidence type="ECO:0000256" key="6">
    <source>
        <dbReference type="SAM" id="MobiDB-lite"/>
    </source>
</evidence>
<feature type="compositionally biased region" description="Basic and acidic residues" evidence="6">
    <location>
        <begin position="5388"/>
        <end position="5403"/>
    </location>
</feature>
<evidence type="ECO:0000313" key="10">
    <source>
        <dbReference type="Proteomes" id="UP000224006"/>
    </source>
</evidence>
<feature type="region of interest" description="Disordered" evidence="6">
    <location>
        <begin position="4988"/>
        <end position="5024"/>
    </location>
</feature>
<feature type="region of interest" description="Disordered" evidence="6">
    <location>
        <begin position="4682"/>
        <end position="4709"/>
    </location>
</feature>
<dbReference type="GO" id="GO:0005524">
    <property type="term" value="F:ATP binding"/>
    <property type="evidence" value="ECO:0007669"/>
    <property type="project" value="UniProtKB-UniRule"/>
</dbReference>
<dbReference type="SUPFAM" id="SSF52029">
    <property type="entry name" value="GroEL apical domain-like"/>
    <property type="match status" value="1"/>
</dbReference>
<dbReference type="GO" id="GO:0046854">
    <property type="term" value="P:phosphatidylinositol phosphate biosynthetic process"/>
    <property type="evidence" value="ECO:0007669"/>
    <property type="project" value="TreeGrafter"/>
</dbReference>
<feature type="compositionally biased region" description="Low complexity" evidence="6">
    <location>
        <begin position="2883"/>
        <end position="2896"/>
    </location>
</feature>
<evidence type="ECO:0000256" key="3">
    <source>
        <dbReference type="ARBA" id="ARBA00022833"/>
    </source>
</evidence>
<feature type="region of interest" description="Disordered" evidence="6">
    <location>
        <begin position="4730"/>
        <end position="4751"/>
    </location>
</feature>
<accession>A0A2A9MCY4</accession>
<feature type="compositionally biased region" description="Basic and acidic residues" evidence="6">
    <location>
        <begin position="251"/>
        <end position="265"/>
    </location>
</feature>
<feature type="region of interest" description="Disordered" evidence="6">
    <location>
        <begin position="4607"/>
        <end position="4626"/>
    </location>
</feature>
<keyword evidence="10" id="KW-1185">Reference proteome</keyword>
<feature type="compositionally biased region" description="Basic and acidic residues" evidence="6">
    <location>
        <begin position="1465"/>
        <end position="1474"/>
    </location>
</feature>
<dbReference type="RefSeq" id="XP_029217542.1">
    <property type="nucleotide sequence ID" value="XM_029366111.1"/>
</dbReference>
<dbReference type="SUPFAM" id="SSF56104">
    <property type="entry name" value="SAICAR synthase-like"/>
    <property type="match status" value="2"/>
</dbReference>
<feature type="region of interest" description="Disordered" evidence="6">
    <location>
        <begin position="2363"/>
        <end position="2487"/>
    </location>
</feature>
<dbReference type="InterPro" id="IPR013083">
    <property type="entry name" value="Znf_RING/FYVE/PHD"/>
</dbReference>
<dbReference type="OrthoDB" id="334035at2759"/>
<feature type="compositionally biased region" description="Polar residues" evidence="6">
    <location>
        <begin position="2770"/>
        <end position="2779"/>
    </location>
</feature>
<keyword evidence="3" id="KW-0862">Zinc</keyword>
<feature type="compositionally biased region" description="Low complexity" evidence="6">
    <location>
        <begin position="84"/>
        <end position="93"/>
    </location>
</feature>
<dbReference type="Proteomes" id="UP000224006">
    <property type="component" value="Chromosome VII"/>
</dbReference>
<dbReference type="InterPro" id="IPR002498">
    <property type="entry name" value="PInositol-4-P-4/5-kinase_core"/>
</dbReference>
<dbReference type="Gene3D" id="3.30.40.10">
    <property type="entry name" value="Zinc/RING finger domain, C3HC4 (zinc finger)"/>
    <property type="match status" value="1"/>
</dbReference>
<feature type="compositionally biased region" description="Low complexity" evidence="6">
    <location>
        <begin position="5272"/>
        <end position="5281"/>
    </location>
</feature>
<feature type="compositionally biased region" description="Basic and acidic residues" evidence="6">
    <location>
        <begin position="5532"/>
        <end position="5542"/>
    </location>
</feature>
<feature type="compositionally biased region" description="Polar residues" evidence="6">
    <location>
        <begin position="1817"/>
        <end position="1827"/>
    </location>
</feature>
<feature type="compositionally biased region" description="Low complexity" evidence="6">
    <location>
        <begin position="3041"/>
        <end position="3062"/>
    </location>
</feature>
<feature type="region of interest" description="Disordered" evidence="6">
    <location>
        <begin position="3408"/>
        <end position="3430"/>
    </location>
</feature>
<feature type="region of interest" description="Disordered" evidence="6">
    <location>
        <begin position="2883"/>
        <end position="2903"/>
    </location>
</feature>
<feature type="region of interest" description="Disordered" evidence="6">
    <location>
        <begin position="3163"/>
        <end position="3212"/>
    </location>
</feature>
<feature type="region of interest" description="Disordered" evidence="6">
    <location>
        <begin position="4435"/>
        <end position="4473"/>
    </location>
</feature>
<feature type="compositionally biased region" description="Basic and acidic residues" evidence="6">
    <location>
        <begin position="1894"/>
        <end position="1903"/>
    </location>
</feature>
<sequence length="5996" mass="631871">MALADNPPGVPPSAEDEDSYRQRAAARPGACMAEASERGATSGDDGGGKCAARFGPRPGAQNSLRSPAAAPRLAQTTLPHIGRPGPALSALSPELPPPSDTSAPPHPPDSPAVSRASSHPLDAARGELSPRGTSGLPPSALSGVAAHAAAGLRSSSSGPFVVLYFGRTQPQSALTRPTDWLMPDAACRLCFACGVAFSAFTRRHHCRQCGLVFCHRCCSFWGDGAPLGFGVRRVRLCSACDFLAQEEERAAKDASRRPTDVRAAEVEEEDAEEDDETDEVEEHEDEWSLWKREGNGHVAAELRGGREGQGTRNREVRTAPRDASLSLEASTCAAASIERVAARRQVRRSSPEPACTARPASSGRPFLSQDCPVPSVLCSSGEAAWRHLRASVYLNCRLVGLSPLHARILFDLTLSVISTLCLPTGPRASPCDAAAASAGSASLSSSSPPSVFDYVKIKRLPGLSIADSFFVNGVVFPLHLHCKEQTNLLLHRPRLLLLSSFLGLPRREGPPCSTPPVGSPVPPYSPPFPASASAAASASRSAWDASSSPPSPFHGSASANFHGLQPSSPASLTPSDRARATAGALGGSAKCGAGAPHHVAPAACGASYIRMQIVSDQEETYTSILIQKILALRPALILTSEGASKLVQTQLRALGICVLLHVPRRTLRRVSRCTGAPILPSLDRAAALAVALRDEEEVRSRQAEAAKPNGESARGGARTSTVGRLEETRAGVPWGTCGVCQICRPPPLCAARPSLVFVARCPARTGATICLRGRATVALGADAGEGRCMLGDSPDVRLAWGESAPQGRAAGDLGDSTRGRVCGGECGGGNELPDSRPAADELFLAKRVLQRALVQAFSLRQELAFVAACCGEGGDRGTFELTADGDLRPRRRRRAPREGLRDAQGGRNRCTRRDLGERARCRECRQEGTRDDKRRHCWCGLTRRPAGASAAWGLHEGGRESRSDGPYGCSAPLREQLETQQHTQVTGDAHRRFTCESCARQSPPRLAPAPRRESTAGLSGVSENGFSQSQQEDVRRRSALFHMREDSRLPAGSFPFLLSPSPPTSAFLSLCVLLDRFLHTPLFDWIRVSFSSPFHRPSSLRLLTHIVSPPDLVFSPARSARDWGLCAKTARRWRAAPLTVSPHRTWTPSAASEPPALRPELVSTCDRHGLPVWHALGSDLQACGESSREQQPCGAILQACLSSLFQGPAWSPAEACAEQRPVRCDQLRGPSPSRGRRRAWRSIRGVLDTLGTLYAALRFEEKTLQPTAAPRILRSPASLAASLTASPTHSAVVPQDAGSPAACACRYPAGRLLSTRAPDAVLLEAAAAGQVAAPLGRSAALSARSFDSWASASDTRALLESAAACLMALGTAPWDAQTDRDLPLALLFAASLRVRLQRLWGPRLLSLFQPKNAKLSLLSSWSCAKQQCAAHPQRHELLLLQQLPRARSPPSRVLWEDNLEGPGRGSKEEGRDNAARGSASLSASRDAEHNCSSDCHGEPRARGPEETEGSMKAAENADSLRSGADESERRCHQTAGRDVQMGAANRRGNTVSDELRFWLSSLWARRPTAYVDCRDSARDADRGCSAYERLPSLRDVILKRCSEAAALMHQKKCPAGSARCKRPLVQHSLRMQSLDSRVIVRFSQFSPSEHWGPPGSPSSSPSSPASSPSGISVDSGSVGLPAAARDDAADSEDSSRSSEEPASEPPSDASPPHFSPAESFSESPFALAPIRLRTRGIEFCRAPGAVTASVELAPASPAASASVGSAAPSPTLSSSPATSVSCSSSSPSFSSLPALAGAASDASACGIDCRSERDAAATSTADSQRSGGKSWFSALRRSLGLSAGGMGAAPAQDSPAPEGIKANQEDRERDTEDRGLWRSLGTGTGVPSPRGSLGRRDADDGGVHEVSAGLDRGDSETLEQPEYPGSALPSAGSRAPGTGDRHCRLNPTLAKHHARPSSPAASASDSDAAALMSSPVGSPRAHAVSPTPGHSGRPLPARDRTTAAVGESAAGLHDEGRGKGVGSGRPERQACGRHRVPEPLSSPDCQKGIFFWQACSACRGRVTPYKRLGEEGNIAFAKFIELLLANDSYRGDGSCMSALLAVAPCDEAEANSRVGETGMPRRDGSAPGGCEARLGIAEANRATRSGQEFLRAASGDDGTGASSAATASASDSEGGRRRELPPAWRSLARGAVRSRSEAEERDEATPTTDVDCEKQAGAAEHRTPLTDRRGTGGMRRGNPVRDSAAASRHSWGSDTDKAGTSGSAGVELHMRLCRAEVERAQDETGGAAARRQDLQFSDGHASTFPNGWRGRKGKPRCAHLLFRHRTFYFAFAGVVMSFSHEPVTTYSLRRQQHDRLASLENPLAALSHSSSTRRRASESSGRQAGRPLSQGAKETKQETATAPTDRAHINPEGERRDTQPSKSSPVKTRGDEEPECEAANDGESPPLSAHTYESLPLTPRASRRQLTPSGSHASSSGSSSGPLPQDVSSSTLAVIDLLLCGTLLPLASAACVSAAFTTATRFSGSSHSLPQSAADATSAPPPAGERDRRSRLFPLPHHLLHLRLSFGGGLGSSRPPSTHGSDGSRCQAKSLSFGEPALSGPSRPNPPFQFQAPGLPLLLDFSQTLDAAFSRPWPACDWRTPAEADGGKAFLRALPACAAPTAAFGAGGGDSRSPAPGVWADDSGAGSAHALTLGRGLQESVAEKKRAFVKLSNALSNTLLQLASDASERGGFSGGEITPMEFLLHQARLVVQWSARALAGDWSARRTENSQETSGTQLTGRERVAGGEMAPERAASSRPLGPPVFVEACVAFLTHLAFLFCPLLSLCEHYAFGLFLLAATGAACRRQAVTSEDRAPSGVPPTRHVQQALIGCLPTSSAVASSLEETTQSSSSRPSSSVPPPLPLPVLTAATPDACSSCAREPDASPSAGSSAFSSARSLSSSSSSASLVSWSSCSSAAAERLECTPRSSSAPLRLFPPGSSCAAALRAAQRLVCLSRRAAVLYRLFARLAVTLLLVAYCASASSLAPLPPLSFGAPPPFGPAERSAGAAEEEGCSASSPSGESEGDEPQRKRQGLRRAEQATSPRLGRDGGSDDRARRPGCQTRDKSLCEQEQTPGWMPQLCASPLPQLLLHREAWDILRRDLCAAYCVLVTDLSSLLSAARGTHSSLSKDAPGTSKRSHSSEWRDAGGSDASKSMSRLEERDDVRSSQDEAAECHAPRLAAGVVSHPSRTASLPRLPSCPSLSHSASNAAFGGLSASVCQAWYSKDSEYNDALGRRLISEAADCDLRDRWRGKGSAYSVLIGHEGLPLYAASAAPPGLESLFVDCWHTECGDEAASTQKEAGVRDEDEISVNCAPRGHQQPPGDAGGRDREAAIVKDRQLAPHNAAYSGRSSPSLIRRSKWTERASGSWDARGNMGHRGDKPRDLLQTPHASPTITAEPREAKAGLPFLASALSPLFNLVVTPPVLPAAAPAYPLRGSLISLAASSPLHAAECSPARAAPPDLLRSQPSGDKLVPLAPLPPLAVASPGALFCAATSSAMHAAAHVPTRTSGHAVAAGRTPRFSESCSAGLSPASPPAEFLSPGVVSPRVPARSCRSPRALCPAGAGPVASASAEAPSPGERAAGPEGTRKHSPHPIDELSQSHGEREAMMIADAPWECFKQATSGDRSQDVAAQRECLARVDVSGNAALLPRHGFSLPRATAAVGSSIPAQSATTGSTSFAAVSRGDLVLLRRPISVEASLEQCWRRSVHGPSLGAGSSCAPAAPWSASGSRCVSPMRRPTRASSASPASRRRGLDTRPDARHPGLFLPPSHAEALRHPLSTVPHVTPPSSFSLFPFDGASGYLRRTLGSSSAPRPSAWRIPSSEERLASARSEASATRAHPGDRQTAGRLTSSLDRGAVDESEARAAWSFGLNPRRRRAVSCEVLRAQLLQTRDEETALRRPGYTRLSPQDDARAGSSGGAGCGSPLDDAETDEEGGSAKGEGACLGSVAGPSGLSSSPPYPAAAAAPPPPSEPGSGCPAAPVCQVRETRLLTQTLDALQLQLRDLLCAHLPSLAAVHPEGEHGHMCSTPSTSSHVVAAPSLGSCYDVAAAASSAAARPSLDSTVPQDASAVPSCAHGAVVPVRRGDIGSIVAHALLSVSMQREMEMFWSAWGSRARARPRSNEPPRGQKPRRVTAALQAGCSQAPLPCPSVGDQPHLPIRSSSPQLSSIPSPRRREMATSDARCGNGAKGRGSGTEEAAEESRRRLRLPCCEGSCDACRRRRSAVAGLTEGGELFPSGCTRPCQQEEMRERECERARGTDGEDEDAADQEECECCAGSCPVGLARVRRLRRSQASTAAAGDSSTPAWWQGAACSCARCGALEGLLSVAALEPGGPLSGTLGASGEQPRFAGDTAAVASRAETTPQQHACDAGTPQCKALATGRALAANSKDRTGFLGVPSDRQTVASGPQGPRYAGEARQHHKGGGADASESACHTCLRKSALARPARFLTSCFLSLPPLARRAWRFDDTAGPPPPVSRLVSCPACSPPVSWASAAPCSSSSLLCPAPAPGLAPAGGEGMGAPWSDGEEASAEAGQRKHAMAEKRDTFLFPSLFASEVLSDGGAAAAGGAPGSEAAQTTRAQGLSIRWRPRTWSVSGEAAIGLGTQGKMSATQAAAPAEELPASAVASAFGDSAPVSGCGASSRSCARPPADSPGRDGRPAGAAVERGAHARMETGSHERVCARPGACARGSTHRGGLRSEGAPACPSETPLRDVSMYTRAAGALEAAWVHLRNASLNFPHPVSGLKEGRPAAPCAPSPATAAAFTSPLPVASSSRSRSGSSFRLPSRLRGSQDSCGVDGRAGPDLDCSVEGGCGSQDSEECQRSVSGEGEQGGRRNEPCVATDRPRRHPLELHALSERAAAIHELRRYIERASWDEGGRRKGSRDVQAEARAVEGRRLSCLSDRRSRSSASSGGDSLPASRPSLGGGGASFTWGAEERRVMREVLTGPRCLREEPTSGKGEDRREKEKRTKLSASGDDGILRGENEHIHIHVQSRRRRGSEEAGAPADADDFVNCLVTVYYAARFHVMRHMLCGDDMRFCSSLRVSEPVRLRGGKSGARFSLTADGQYIIKQLNKHEMRLLLSPNGGLAFFRHFADSLFEHEPTLLTALYGLFQLEFLDKASRREGTAKVSYVVMENLRHEHNRVEEEFMSHLCFAALQGSPLSGLVFLSASECGSSADRSAAHRIETNASPAKGEGGTDDGDSGDRTRLNGDADASSSRSPARRGRSGASGNETPVSATSLLDLFSSLSSTSRDRSPSASAASRFLLFDLKGVGTHRYVRVEGARLEAEMGTLAPPGDPAEAQKAKRRRRIEKKRQKVEDAAVESYVHSGEPGLSELLATREHAQEAEGTKADNENARVARGTADKAAIQTRETQTLGFGLDELNAGEGGPEETSIGYDHADREAEAGGVDHTEEGTGKATEGTRADSAARGDGAHEANSSAQNRMHQRNDTTRERDREEGGSVGGDADDEGVVEQTDEGFKTSADGTRKRTGDSGHAEGTGRVVVTVDNEAPAASPRLPAAGQAGARDVSPAYLRRAETNALHPPETVNTFELSPTFALPPPLSTASLSAAGSRLSQPAGWHVLRPCESRGLAVAASESPFFSFPALTASASSEAPALSVLWDQNFREFSGGFPLCLCGPDHAWLWRALQRDTQLLERLEVVDYSLLVLVEQRGRMRRLSVGLIDIFRPYTWDKQVETIGKSLAYMTRGLGQQPTVLSPPQYRLRFLHTMAAFFGPAHPSDLSHVFSSLLRMALLSPPPEAASATRHCTCEDLHVGRAEYKQQSDDATQAGDKECERDLKRSYGTADSHSVDPAAMPFTDSEPCDPTPRPESSKSALSTDASASQSREAGKSLHAVDIQENELSEEVPGGGAHGNPEDPKEYRACKFGAESCGRRHNERMSKNEEERRKCQASNRVRAATEAVRSSASTSFLLFRIRDQQRKDRGEYEYL</sequence>
<feature type="compositionally biased region" description="Low complexity" evidence="6">
    <location>
        <begin position="1475"/>
        <end position="1484"/>
    </location>
</feature>
<feature type="compositionally biased region" description="Basic and acidic residues" evidence="6">
    <location>
        <begin position="4994"/>
        <end position="5014"/>
    </location>
</feature>
<dbReference type="GeneID" id="40312676"/>
<feature type="region of interest" description="Disordered" evidence="6">
    <location>
        <begin position="5226"/>
        <end position="5281"/>
    </location>
</feature>
<feature type="compositionally biased region" description="Low complexity" evidence="6">
    <location>
        <begin position="2469"/>
        <end position="2481"/>
    </location>
</feature>
<keyword evidence="5" id="KW-0808">Transferase</keyword>
<feature type="compositionally biased region" description="Low complexity" evidence="6">
    <location>
        <begin position="4952"/>
        <end position="4964"/>
    </location>
</feature>
<feature type="region of interest" description="Disordered" evidence="6">
    <location>
        <begin position="3769"/>
        <end position="3812"/>
    </location>
</feature>
<feature type="region of interest" description="Disordered" evidence="6">
    <location>
        <begin position="2152"/>
        <end position="2263"/>
    </location>
</feature>
<feature type="region of interest" description="Disordered" evidence="6">
    <location>
        <begin position="1451"/>
        <end position="1547"/>
    </location>
</feature>
<dbReference type="Gene3D" id="3.50.7.10">
    <property type="entry name" value="GroEL"/>
    <property type="match status" value="1"/>
</dbReference>
<feature type="region of interest" description="Disordered" evidence="6">
    <location>
        <begin position="1753"/>
        <end position="1793"/>
    </location>
</feature>
<feature type="region of interest" description="Disordered" evidence="6">
    <location>
        <begin position="5848"/>
        <end position="5928"/>
    </location>
</feature>
<feature type="region of interest" description="Disordered" evidence="6">
    <location>
        <begin position="881"/>
        <end position="908"/>
    </location>
</feature>
<feature type="domain" description="FYVE-type" evidence="7">
    <location>
        <begin position="184"/>
        <end position="240"/>
    </location>
</feature>
<feature type="compositionally biased region" description="Low complexity" evidence="6">
    <location>
        <begin position="1649"/>
        <end position="1683"/>
    </location>
</feature>
<feature type="region of interest" description="Disordered" evidence="6">
    <location>
        <begin position="3606"/>
        <end position="3643"/>
    </location>
</feature>
<protein>
    <recommendedName>
        <fullName evidence="11">FYVE-type domain-containing protein</fullName>
    </recommendedName>
</protein>
<dbReference type="EMBL" id="NWUJ01000008">
    <property type="protein sequence ID" value="PFH33533.1"/>
    <property type="molecule type" value="Genomic_DNA"/>
</dbReference>
<keyword evidence="5" id="KW-0547">Nucleotide-binding</keyword>
<feature type="compositionally biased region" description="Basic and acidic residues" evidence="6">
    <location>
        <begin position="1684"/>
        <end position="1699"/>
    </location>
</feature>
<evidence type="ECO:0000313" key="9">
    <source>
        <dbReference type="EMBL" id="PFH33533.1"/>
    </source>
</evidence>
<dbReference type="InterPro" id="IPR011011">
    <property type="entry name" value="Znf_FYVE_PHD"/>
</dbReference>
<keyword evidence="1" id="KW-0479">Metal-binding</keyword>
<feature type="compositionally biased region" description="Low complexity" evidence="6">
    <location>
        <begin position="3606"/>
        <end position="3627"/>
    </location>
</feature>
<proteinExistence type="predicted"/>
<feature type="region of interest" description="Disordered" evidence="6">
    <location>
        <begin position="251"/>
        <end position="322"/>
    </location>
</feature>
<dbReference type="SMART" id="SM00330">
    <property type="entry name" value="PIPKc"/>
    <property type="match status" value="1"/>
</dbReference>
<feature type="compositionally biased region" description="Low complexity" evidence="6">
    <location>
        <begin position="3871"/>
        <end position="3881"/>
    </location>
</feature>
<feature type="compositionally biased region" description="Low complexity" evidence="6">
    <location>
        <begin position="3769"/>
        <end position="3790"/>
    </location>
</feature>
<dbReference type="Pfam" id="PF01504">
    <property type="entry name" value="PIP5K"/>
    <property type="match status" value="1"/>
</dbReference>
<dbReference type="GO" id="GO:0008270">
    <property type="term" value="F:zinc ion binding"/>
    <property type="evidence" value="ECO:0007669"/>
    <property type="project" value="UniProtKB-KW"/>
</dbReference>
<feature type="compositionally biased region" description="Low complexity" evidence="6">
    <location>
        <begin position="4812"/>
        <end position="4835"/>
    </location>
</feature>
<dbReference type="Pfam" id="PF01363">
    <property type="entry name" value="FYVE"/>
    <property type="match status" value="1"/>
</dbReference>
<keyword evidence="5" id="KW-0418">Kinase</keyword>
<dbReference type="InterPro" id="IPR027409">
    <property type="entry name" value="GroEL-like_apical_dom_sf"/>
</dbReference>
<dbReference type="Gene3D" id="3.30.810.10">
    <property type="entry name" value="2-Layer Sandwich"/>
    <property type="match status" value="1"/>
</dbReference>
<feature type="compositionally biased region" description="Low complexity" evidence="6">
    <location>
        <begin position="1705"/>
        <end position="1720"/>
    </location>
</feature>
<feature type="compositionally biased region" description="Polar residues" evidence="6">
    <location>
        <begin position="5879"/>
        <end position="5893"/>
    </location>
</feature>
<feature type="compositionally biased region" description="Polar residues" evidence="6">
    <location>
        <begin position="565"/>
        <end position="574"/>
    </location>
</feature>
<feature type="region of interest" description="Disordered" evidence="6">
    <location>
        <begin position="1"/>
        <end position="136"/>
    </location>
</feature>
<feature type="compositionally biased region" description="Acidic residues" evidence="6">
    <location>
        <begin position="266"/>
        <end position="285"/>
    </location>
</feature>
<feature type="compositionally biased region" description="Basic and acidic residues" evidence="6">
    <location>
        <begin position="3086"/>
        <end position="3109"/>
    </location>
</feature>
<feature type="compositionally biased region" description="Polar residues" evidence="6">
    <location>
        <begin position="2250"/>
        <end position="2263"/>
    </location>
</feature>
<evidence type="ECO:0000259" key="8">
    <source>
        <dbReference type="PROSITE" id="PS51455"/>
    </source>
</evidence>
<feature type="compositionally biased region" description="Polar residues" evidence="6">
    <location>
        <begin position="1021"/>
        <end position="1031"/>
    </location>
</feature>
<dbReference type="STRING" id="94643.A0A2A9MCY4"/>
<feature type="region of interest" description="Disordered" evidence="6">
    <location>
        <begin position="4812"/>
        <end position="4841"/>
    </location>
</feature>
<feature type="compositionally biased region" description="Low complexity" evidence="6">
    <location>
        <begin position="1956"/>
        <end position="1975"/>
    </location>
</feature>
<feature type="compositionally biased region" description="Basic and acidic residues" evidence="6">
    <location>
        <begin position="2211"/>
        <end position="2230"/>
    </location>
</feature>
<feature type="compositionally biased region" description="Basic and acidic residues" evidence="6">
    <location>
        <begin position="1863"/>
        <end position="1876"/>
    </location>
</feature>
<keyword evidence="2 4" id="KW-0863">Zinc-finger</keyword>
<evidence type="ECO:0008006" key="11">
    <source>
        <dbReference type="Google" id="ProtNLM"/>
    </source>
</evidence>
<feature type="region of interest" description="Disordered" evidence="6">
    <location>
        <begin position="5388"/>
        <end position="5548"/>
    </location>
</feature>
<feature type="compositionally biased region" description="Low complexity" evidence="6">
    <location>
        <begin position="2152"/>
        <end position="2172"/>
    </location>
</feature>
<dbReference type="VEuPathDB" id="ToxoDB:BESB_077500"/>
<feature type="region of interest" description="Disordered" evidence="6">
    <location>
        <begin position="4941"/>
        <end position="4976"/>
    </location>
</feature>
<feature type="compositionally biased region" description="Basic and acidic residues" evidence="6">
    <location>
        <begin position="2405"/>
        <end position="2419"/>
    </location>
</feature>
<name>A0A2A9MCY4_BESBE</name>
<feature type="compositionally biased region" description="Basic and acidic residues" evidence="6">
    <location>
        <begin position="3197"/>
        <end position="3212"/>
    </location>
</feature>
<feature type="region of interest" description="Disordered" evidence="6">
    <location>
        <begin position="2764"/>
        <end position="2799"/>
    </location>
</feature>
<evidence type="ECO:0000256" key="4">
    <source>
        <dbReference type="PROSITE-ProRule" id="PRU00091"/>
    </source>
</evidence>